<dbReference type="GO" id="GO:0000246">
    <property type="term" value="F:Delta24(24-1) sterol reductase activity"/>
    <property type="evidence" value="ECO:0007669"/>
    <property type="project" value="TreeGrafter"/>
</dbReference>
<dbReference type="GO" id="GO:0005737">
    <property type="term" value="C:cytoplasm"/>
    <property type="evidence" value="ECO:0007669"/>
    <property type="project" value="TreeGrafter"/>
</dbReference>
<accession>A0A364NDX3</accession>
<dbReference type="Proteomes" id="UP000249619">
    <property type="component" value="Unassembled WGS sequence"/>
</dbReference>
<keyword evidence="1" id="KW-0560">Oxidoreductase</keyword>
<dbReference type="GO" id="GO:0016020">
    <property type="term" value="C:membrane"/>
    <property type="evidence" value="ECO:0007669"/>
    <property type="project" value="TreeGrafter"/>
</dbReference>
<dbReference type="AlphaFoldDB" id="A0A364NDX3"/>
<evidence type="ECO:0000256" key="2">
    <source>
        <dbReference type="SAM" id="MobiDB-lite"/>
    </source>
</evidence>
<evidence type="ECO:0000256" key="1">
    <source>
        <dbReference type="ARBA" id="ARBA00023002"/>
    </source>
</evidence>
<feature type="region of interest" description="Disordered" evidence="2">
    <location>
        <begin position="444"/>
        <end position="473"/>
    </location>
</feature>
<dbReference type="InterPro" id="IPR036318">
    <property type="entry name" value="FAD-bd_PCMH-like_sf"/>
</dbReference>
<reference evidence="4" key="1">
    <citation type="submission" date="2018-05" db="EMBL/GenBank/DDBJ databases">
        <title>Draft genome sequence of Stemphylium lycopersici strain CIDEFI 213.</title>
        <authorList>
            <person name="Medina R."/>
            <person name="Franco M.E.E."/>
            <person name="Lucentini C.G."/>
            <person name="Saparrat M.C.N."/>
            <person name="Balatti P.A."/>
        </authorList>
    </citation>
    <scope>NUCLEOTIDE SEQUENCE [LARGE SCALE GENOMIC DNA]</scope>
    <source>
        <strain evidence="4">CIDEFI 213</strain>
    </source>
</reference>
<dbReference type="PANTHER" id="PTHR10801">
    <property type="entry name" value="24-DEHYDROCHOLESTEROL REDUCTASE"/>
    <property type="match status" value="1"/>
</dbReference>
<protein>
    <submittedName>
        <fullName evidence="3">FAD-binding domain-containing protein</fullName>
    </submittedName>
</protein>
<proteinExistence type="predicted"/>
<dbReference type="STRING" id="183478.A0A364NDX3"/>
<name>A0A364NDX3_STELY</name>
<comment type="caution">
    <text evidence="3">The sequence shown here is derived from an EMBL/GenBank/DDBJ whole genome shotgun (WGS) entry which is preliminary data.</text>
</comment>
<sequence>MLKLISGSSVVAVGAEIGNVPSAVPKKRQIHAVSGKLFHSRDIVQDRSSSRRKPEQVPERQSTRFRAAICSLFTSTDLGGCIDIRISLRRWHSKKAGRADGSSPIIAGGLEVFVHLSRRMTTTWPPAGQLEQNIQEESLYPEIHSVLCWSAKSSVICCVRVDNADSGLAQEVHNDLSERSKMSEMLEITLDETTAWVQPNVTMGTLVKVTMDKGLIPAVVARSRNTTVMEAFASETCSSSSFQFATFDCAVLSLKLQRDGQEIMVQLHDSDAMNQRFDFDQIKLLNIALVPAGKHVETTYWPVDVFTDVRTRMTPKNSQSSTFDRSAVDDSVDFVDGIMFHKRLGVVVTGRITDADHPVCSRFDHSNKFVQHAKSIVSELEPPFDTHVETVPLIDYLFRYDVHPEAQDKRPSSSVQDMVLPSECVNDVSELTFKRFGDFPRETKSTDHAIVKEAGGAPTDPESLPCEQPRAPP</sequence>
<dbReference type="GO" id="GO:0008202">
    <property type="term" value="P:steroid metabolic process"/>
    <property type="evidence" value="ECO:0007669"/>
    <property type="project" value="TreeGrafter"/>
</dbReference>
<dbReference type="InterPro" id="IPR040165">
    <property type="entry name" value="Diminuto-like"/>
</dbReference>
<keyword evidence="4" id="KW-1185">Reference proteome</keyword>
<gene>
    <name evidence="3" type="ORF">DDE83_001111</name>
</gene>
<organism evidence="3 4">
    <name type="scientific">Stemphylium lycopersici</name>
    <name type="common">Tomato gray leaf spot disease fungus</name>
    <name type="synonym">Thyrospora lycopersici</name>
    <dbReference type="NCBI Taxonomy" id="183478"/>
    <lineage>
        <taxon>Eukaryota</taxon>
        <taxon>Fungi</taxon>
        <taxon>Dikarya</taxon>
        <taxon>Ascomycota</taxon>
        <taxon>Pezizomycotina</taxon>
        <taxon>Dothideomycetes</taxon>
        <taxon>Pleosporomycetidae</taxon>
        <taxon>Pleosporales</taxon>
        <taxon>Pleosporineae</taxon>
        <taxon>Pleosporaceae</taxon>
        <taxon>Stemphylium</taxon>
    </lineage>
</organism>
<evidence type="ECO:0000313" key="4">
    <source>
        <dbReference type="Proteomes" id="UP000249619"/>
    </source>
</evidence>
<dbReference type="EMBL" id="QGDH01000011">
    <property type="protein sequence ID" value="RAR15470.1"/>
    <property type="molecule type" value="Genomic_DNA"/>
</dbReference>
<dbReference type="SUPFAM" id="SSF56176">
    <property type="entry name" value="FAD-binding/transporter-associated domain-like"/>
    <property type="match status" value="1"/>
</dbReference>
<evidence type="ECO:0000313" key="3">
    <source>
        <dbReference type="EMBL" id="RAR15470.1"/>
    </source>
</evidence>
<dbReference type="PANTHER" id="PTHR10801:SF0">
    <property type="entry name" value="DELTA(24)-STEROL REDUCTASE"/>
    <property type="match status" value="1"/>
</dbReference>
<dbReference type="GO" id="GO:0050660">
    <property type="term" value="F:flavin adenine dinucleotide binding"/>
    <property type="evidence" value="ECO:0007669"/>
    <property type="project" value="InterPro"/>
</dbReference>